<evidence type="ECO:0000256" key="8">
    <source>
        <dbReference type="SAM" id="MobiDB-lite"/>
    </source>
</evidence>
<dbReference type="GO" id="GO:0005663">
    <property type="term" value="C:DNA replication factor C complex"/>
    <property type="evidence" value="ECO:0007669"/>
    <property type="project" value="TreeGrafter"/>
</dbReference>
<feature type="region of interest" description="Disordered" evidence="8">
    <location>
        <begin position="97"/>
        <end position="144"/>
    </location>
</feature>
<feature type="compositionally biased region" description="Polar residues" evidence="8">
    <location>
        <begin position="834"/>
        <end position="843"/>
    </location>
</feature>
<feature type="compositionally biased region" description="Low complexity" evidence="8">
    <location>
        <begin position="787"/>
        <end position="801"/>
    </location>
</feature>
<evidence type="ECO:0000256" key="4">
    <source>
        <dbReference type="ARBA" id="ARBA00022833"/>
    </source>
</evidence>
<keyword evidence="5" id="KW-0067">ATP-binding</keyword>
<comment type="similarity">
    <text evidence="1">Belongs to the DnaX/STICHEL family.</text>
</comment>
<dbReference type="SUPFAM" id="SSF52540">
    <property type="entry name" value="P-loop containing nucleoside triphosphate hydrolases"/>
    <property type="match status" value="1"/>
</dbReference>
<dbReference type="Gene3D" id="1.20.272.10">
    <property type="match status" value="1"/>
</dbReference>
<feature type="domain" description="STICHEL DnaA-N-like alpha-beta" evidence="11">
    <location>
        <begin position="893"/>
        <end position="973"/>
    </location>
</feature>
<comment type="caution">
    <text evidence="12">The sequence shown here is derived from an EMBL/GenBank/DDBJ whole genome shotgun (WGS) entry which is preliminary data.</text>
</comment>
<evidence type="ECO:0000313" key="13">
    <source>
        <dbReference type="Proteomes" id="UP001141806"/>
    </source>
</evidence>
<evidence type="ECO:0000256" key="1">
    <source>
        <dbReference type="ARBA" id="ARBA00006360"/>
    </source>
</evidence>
<feature type="domain" description="DNA polymerase III subunit gamma/tau helical lid" evidence="10">
    <location>
        <begin position="616"/>
        <end position="656"/>
    </location>
</feature>
<dbReference type="GO" id="GO:0006261">
    <property type="term" value="P:DNA-templated DNA replication"/>
    <property type="evidence" value="ECO:0007669"/>
    <property type="project" value="TreeGrafter"/>
</dbReference>
<dbReference type="OrthoDB" id="1911163at2759"/>
<dbReference type="GO" id="GO:0005524">
    <property type="term" value="F:ATP binding"/>
    <property type="evidence" value="ECO:0007669"/>
    <property type="project" value="UniProtKB-KW"/>
</dbReference>
<dbReference type="NCBIfam" id="TIGR02397">
    <property type="entry name" value="dnaX_nterm"/>
    <property type="match status" value="1"/>
</dbReference>
<evidence type="ECO:0000256" key="7">
    <source>
        <dbReference type="SAM" id="Coils"/>
    </source>
</evidence>
<dbReference type="InterPro" id="IPR012763">
    <property type="entry name" value="DNA_pol_III_sug/sutau_N"/>
</dbReference>
<evidence type="ECO:0000256" key="3">
    <source>
        <dbReference type="ARBA" id="ARBA00022741"/>
    </source>
</evidence>
<proteinExistence type="inferred from homology"/>
<feature type="region of interest" description="Disordered" evidence="8">
    <location>
        <begin position="787"/>
        <end position="843"/>
    </location>
</feature>
<dbReference type="Pfam" id="PF23007">
    <property type="entry name" value="DnaA_N-like_STI"/>
    <property type="match status" value="1"/>
</dbReference>
<keyword evidence="2" id="KW-0479">Metal-binding</keyword>
<dbReference type="GO" id="GO:0003887">
    <property type="term" value="F:DNA-directed DNA polymerase activity"/>
    <property type="evidence" value="ECO:0007669"/>
    <property type="project" value="InterPro"/>
</dbReference>
<evidence type="ECO:0000259" key="11">
    <source>
        <dbReference type="Pfam" id="PF23007"/>
    </source>
</evidence>
<protein>
    <submittedName>
        <fullName evidence="12">Uncharacterized protein</fullName>
    </submittedName>
</protein>
<dbReference type="AlphaFoldDB" id="A0A9Q0KXH8"/>
<gene>
    <name evidence="12" type="ORF">NE237_009463</name>
</gene>
<dbReference type="Gene3D" id="1.10.8.60">
    <property type="match status" value="1"/>
</dbReference>
<evidence type="ECO:0000259" key="10">
    <source>
        <dbReference type="Pfam" id="PF22608"/>
    </source>
</evidence>
<accession>A0A9Q0KXH8</accession>
<keyword evidence="6 7" id="KW-0175">Coiled coil</keyword>
<dbReference type="EMBL" id="JAMYWD010000002">
    <property type="protein sequence ID" value="KAJ4978683.1"/>
    <property type="molecule type" value="Genomic_DNA"/>
</dbReference>
<name>A0A9Q0KXH8_9MAGN</name>
<keyword evidence="4" id="KW-0862">Zinc</keyword>
<dbReference type="Pfam" id="PF12169">
    <property type="entry name" value="DNA_pol3_gamma3"/>
    <property type="match status" value="1"/>
</dbReference>
<feature type="domain" description="DNA polymerase III gamma subunit" evidence="9">
    <location>
        <begin position="665"/>
        <end position="790"/>
    </location>
</feature>
<dbReference type="Gene3D" id="3.40.50.300">
    <property type="entry name" value="P-loop containing nucleotide triphosphate hydrolases"/>
    <property type="match status" value="1"/>
</dbReference>
<dbReference type="PANTHER" id="PTHR11669:SF63">
    <property type="entry name" value="PROTEIN STICHEL"/>
    <property type="match status" value="1"/>
</dbReference>
<dbReference type="Pfam" id="PF13177">
    <property type="entry name" value="DNA_pol3_delta2"/>
    <property type="match status" value="1"/>
</dbReference>
<feature type="compositionally biased region" description="Polar residues" evidence="8">
    <location>
        <begin position="168"/>
        <end position="180"/>
    </location>
</feature>
<dbReference type="Proteomes" id="UP001141806">
    <property type="component" value="Unassembled WGS sequence"/>
</dbReference>
<keyword evidence="13" id="KW-1185">Reference proteome</keyword>
<dbReference type="GO" id="GO:0003689">
    <property type="term" value="F:DNA clamp loader activity"/>
    <property type="evidence" value="ECO:0007669"/>
    <property type="project" value="TreeGrafter"/>
</dbReference>
<reference evidence="12" key="1">
    <citation type="journal article" date="2023" name="Plant J.">
        <title>The genome of the king protea, Protea cynaroides.</title>
        <authorList>
            <person name="Chang J."/>
            <person name="Duong T.A."/>
            <person name="Schoeman C."/>
            <person name="Ma X."/>
            <person name="Roodt D."/>
            <person name="Barker N."/>
            <person name="Li Z."/>
            <person name="Van de Peer Y."/>
            <person name="Mizrachi E."/>
        </authorList>
    </citation>
    <scope>NUCLEOTIDE SEQUENCE</scope>
    <source>
        <tissue evidence="12">Young leaves</tissue>
    </source>
</reference>
<evidence type="ECO:0000256" key="6">
    <source>
        <dbReference type="ARBA" id="ARBA00023054"/>
    </source>
</evidence>
<dbReference type="InterPro" id="IPR054506">
    <property type="entry name" value="DnaA_N-like_STI"/>
</dbReference>
<dbReference type="InterPro" id="IPR027417">
    <property type="entry name" value="P-loop_NTPase"/>
</dbReference>
<evidence type="ECO:0000256" key="5">
    <source>
        <dbReference type="ARBA" id="ARBA00022840"/>
    </source>
</evidence>
<dbReference type="GO" id="GO:0006281">
    <property type="term" value="P:DNA repair"/>
    <property type="evidence" value="ECO:0007669"/>
    <property type="project" value="TreeGrafter"/>
</dbReference>
<keyword evidence="3" id="KW-0547">Nucleotide-binding</keyword>
<sequence length="1252" mass="138742">MSDIRVDPSDLHWKKDLNVLRKAARLLRDPETSSTWRSPLSSRSVAATSSWNYLDGTTGNCIGANHISGYSENGKHLAIEGVSNRKKVFLYNWRNQSSRSSDNGAKLDEEKFGQGGSVPRSPEDSLSDTQKEDSKSDTYLGDPVMAFRSKEASTEILVRRTVRKLKKNSTPSRQPISRNSKNSRRMDIPTLSLGETLNSIEQSDDTEYCNSEDLQILTNNLTQKLGYTPRSASPWLPRCGNWSHSSNLLKSILRDDSSYSYTPASTSSYKRYRKRNPSTIGSWDGTTASFNEDDLDQLDLPRGRGCGIPCYWSKKSPKRGGCYSPSLSDTLRRKGSSILCGSQTMYHSNRASRPCNHVSRSSEGRALLTNGCDGRGCSAGSSIETGQSDDELSTNFGELDLEALSRLDGRRWSSSCRSQDGLELVASTGGAEEGTPDHIRSMSQKYRPRSFDQIIGQNIVVRSLINAISRRRIAPFYLFQGPRGTGKTSTARVFAAALNCREDPKPCGFCRECTDIISCKSRDFKEVDATNKKGIVKIRSWLKGLSKNPASCFKVFVFDECHLFPSRTWSVFMKFLEEPPPRVVFIFITADLDSIPRTVLSRCQKYVFNKIKEADIVTRLKKLSADENLDIEYDALELIALNAEGSLRDAETMLDQLSLLGKRITTSLVNELVGVVSDEKLLDLLELAMSSDTAETVKKARELMDSGVDPIALMSQLAGLIMDIIAGTYHLVDSKGSGSYFSGRSLTEAELERLKQALKLLSEAEKQLRLSSERSTWFTAALLQLGSASSSDPSQSSSSRRQSSKTTGEDPSGPSGEASTHKKRPDALRVARRSTLSSASMPQAVNSHEDLLVGHSGLESRAMHSRFVEACASGTSNEDTAAGTGSRGFRCISPDKLDDIWARCIDKCPSKKLKQLLRVHGKLVSISEVEGVLIVSIAFVDGDIKSRAERFLGSITNSVRVVLRHNVEVRIGLLPDCENSVDRLQPFELTGSLTCSKHVEALERERKSDCVNLINGHADLDPYQEIQKVPKETFNSSEDTLQVGELERCDHSQSLIPAFVNNEAAGNCILEEKQEIPMQRIQAIIDEHRLETAWLQAAEKGTPGSVSRLKPERNQVIPQDSVYHQNQLAFMVSSLSSQHCDDELNHEIKALKINDSMGNLKIQNGKRIDHYPMSPSLLHDNSFPGNLNKENLGYESGSGPAGCNGLLCWKTSKHIKKEKVKLGTPVGSRKGRQLLWFGQYRKSRKIENGFKR</sequence>
<dbReference type="GO" id="GO:0003677">
    <property type="term" value="F:DNA binding"/>
    <property type="evidence" value="ECO:0007669"/>
    <property type="project" value="InterPro"/>
</dbReference>
<dbReference type="InterPro" id="IPR008921">
    <property type="entry name" value="DNA_pol3_clamp-load_cplx_C"/>
</dbReference>
<dbReference type="Pfam" id="PF22608">
    <property type="entry name" value="DNAX_ATPase_lid"/>
    <property type="match status" value="1"/>
</dbReference>
<feature type="region of interest" description="Disordered" evidence="8">
    <location>
        <begin position="161"/>
        <end position="186"/>
    </location>
</feature>
<organism evidence="12 13">
    <name type="scientific">Protea cynaroides</name>
    <dbReference type="NCBI Taxonomy" id="273540"/>
    <lineage>
        <taxon>Eukaryota</taxon>
        <taxon>Viridiplantae</taxon>
        <taxon>Streptophyta</taxon>
        <taxon>Embryophyta</taxon>
        <taxon>Tracheophyta</taxon>
        <taxon>Spermatophyta</taxon>
        <taxon>Magnoliopsida</taxon>
        <taxon>Proteales</taxon>
        <taxon>Proteaceae</taxon>
        <taxon>Protea</taxon>
    </lineage>
</organism>
<feature type="coiled-coil region" evidence="7">
    <location>
        <begin position="744"/>
        <end position="774"/>
    </location>
</feature>
<dbReference type="PANTHER" id="PTHR11669">
    <property type="entry name" value="REPLICATION FACTOR C / DNA POLYMERASE III GAMMA-TAU SUBUNIT"/>
    <property type="match status" value="1"/>
</dbReference>
<dbReference type="GO" id="GO:0046872">
    <property type="term" value="F:metal ion binding"/>
    <property type="evidence" value="ECO:0007669"/>
    <property type="project" value="UniProtKB-KW"/>
</dbReference>
<dbReference type="GO" id="GO:0009360">
    <property type="term" value="C:DNA polymerase III complex"/>
    <property type="evidence" value="ECO:0007669"/>
    <property type="project" value="InterPro"/>
</dbReference>
<dbReference type="InterPro" id="IPR050238">
    <property type="entry name" value="DNA_Rep/Repair_Clamp_Loader"/>
</dbReference>
<dbReference type="InterPro" id="IPR022754">
    <property type="entry name" value="DNA_pol_III_gamma-3"/>
</dbReference>
<dbReference type="FunFam" id="1.10.8.60:FF:000013">
    <property type="entry name" value="DNA polymerase III subunit gamma/tau"/>
    <property type="match status" value="1"/>
</dbReference>
<dbReference type="InterPro" id="IPR045085">
    <property type="entry name" value="HLD_clamp_pol_III_gamma_tau"/>
</dbReference>
<evidence type="ECO:0000313" key="12">
    <source>
        <dbReference type="EMBL" id="KAJ4978683.1"/>
    </source>
</evidence>
<dbReference type="CDD" id="cd00009">
    <property type="entry name" value="AAA"/>
    <property type="match status" value="1"/>
</dbReference>
<dbReference type="CDD" id="cd18137">
    <property type="entry name" value="HLD_clamp_pol_III_gamma_tau"/>
    <property type="match status" value="1"/>
</dbReference>
<evidence type="ECO:0000259" key="9">
    <source>
        <dbReference type="Pfam" id="PF12169"/>
    </source>
</evidence>
<evidence type="ECO:0000256" key="2">
    <source>
        <dbReference type="ARBA" id="ARBA00022723"/>
    </source>
</evidence>
<dbReference type="SUPFAM" id="SSF48019">
    <property type="entry name" value="post-AAA+ oligomerization domain-like"/>
    <property type="match status" value="1"/>
</dbReference>